<evidence type="ECO:0000256" key="1">
    <source>
        <dbReference type="ARBA" id="ARBA00022679"/>
    </source>
</evidence>
<evidence type="ECO:0000313" key="3">
    <source>
        <dbReference type="EMBL" id="MPR33302.1"/>
    </source>
</evidence>
<dbReference type="CDD" id="cd04301">
    <property type="entry name" value="NAT_SF"/>
    <property type="match status" value="1"/>
</dbReference>
<dbReference type="InterPro" id="IPR050769">
    <property type="entry name" value="NAT_camello-type"/>
</dbReference>
<keyword evidence="1 3" id="KW-0808">Transferase</keyword>
<dbReference type="PANTHER" id="PTHR13947:SF37">
    <property type="entry name" value="LD18367P"/>
    <property type="match status" value="1"/>
</dbReference>
<comment type="caution">
    <text evidence="3">The sequence shown here is derived from an EMBL/GenBank/DDBJ whole genome shotgun (WGS) entry which is preliminary data.</text>
</comment>
<dbReference type="PROSITE" id="PS51186">
    <property type="entry name" value="GNAT"/>
    <property type="match status" value="1"/>
</dbReference>
<name>A0A7C9B9E7_9BACT</name>
<evidence type="ECO:0000313" key="4">
    <source>
        <dbReference type="Proteomes" id="UP000479293"/>
    </source>
</evidence>
<evidence type="ECO:0000259" key="2">
    <source>
        <dbReference type="PROSITE" id="PS51186"/>
    </source>
</evidence>
<dbReference type="InterPro" id="IPR016181">
    <property type="entry name" value="Acyl_CoA_acyltransferase"/>
</dbReference>
<protein>
    <submittedName>
        <fullName evidence="3">GNAT family N-acetyltransferase</fullName>
    </submittedName>
</protein>
<keyword evidence="4" id="KW-1185">Reference proteome</keyword>
<dbReference type="GO" id="GO:0008080">
    <property type="term" value="F:N-acetyltransferase activity"/>
    <property type="evidence" value="ECO:0007669"/>
    <property type="project" value="InterPro"/>
</dbReference>
<sequence>MIYRQGNINDLPGLKNLALKSWGQYQKELTPENWQKLKANLNDDKTFRDLLEKSFCLVCVNETEEIIGMCFLVPSGNPTEIYDSSWCYIRFVTVSLDFSGQGIGRKLTEKCIEYAIETGEHIIALHTSEMMHKARYLYESLGFTILKEIEPRLGKKFWLYTRSLT</sequence>
<dbReference type="Gene3D" id="3.40.630.30">
    <property type="match status" value="1"/>
</dbReference>
<dbReference type="AlphaFoldDB" id="A0A7C9B9E7"/>
<proteinExistence type="predicted"/>
<gene>
    <name evidence="3" type="ORF">GBK04_07995</name>
</gene>
<dbReference type="Proteomes" id="UP000479293">
    <property type="component" value="Unassembled WGS sequence"/>
</dbReference>
<organism evidence="3 4">
    <name type="scientific">Salmonirosea aquatica</name>
    <dbReference type="NCBI Taxonomy" id="2654236"/>
    <lineage>
        <taxon>Bacteria</taxon>
        <taxon>Pseudomonadati</taxon>
        <taxon>Bacteroidota</taxon>
        <taxon>Cytophagia</taxon>
        <taxon>Cytophagales</taxon>
        <taxon>Spirosomataceae</taxon>
        <taxon>Salmonirosea</taxon>
    </lineage>
</organism>
<dbReference type="SUPFAM" id="SSF55729">
    <property type="entry name" value="Acyl-CoA N-acyltransferases (Nat)"/>
    <property type="match status" value="1"/>
</dbReference>
<feature type="domain" description="N-acetyltransferase" evidence="2">
    <location>
        <begin position="1"/>
        <end position="165"/>
    </location>
</feature>
<dbReference type="Pfam" id="PF00583">
    <property type="entry name" value="Acetyltransf_1"/>
    <property type="match status" value="1"/>
</dbReference>
<accession>A0A7C9B9E7</accession>
<reference evidence="3 4" key="1">
    <citation type="submission" date="2019-10" db="EMBL/GenBank/DDBJ databases">
        <title>Draft Genome Sequence of Cytophagaceae sp. SJW1-29.</title>
        <authorList>
            <person name="Choi A."/>
        </authorList>
    </citation>
    <scope>NUCLEOTIDE SEQUENCE [LARGE SCALE GENOMIC DNA]</scope>
    <source>
        <strain evidence="3 4">SJW1-29</strain>
    </source>
</reference>
<dbReference type="InterPro" id="IPR000182">
    <property type="entry name" value="GNAT_dom"/>
</dbReference>
<dbReference type="PANTHER" id="PTHR13947">
    <property type="entry name" value="GNAT FAMILY N-ACETYLTRANSFERASE"/>
    <property type="match status" value="1"/>
</dbReference>
<dbReference type="EMBL" id="WHLY01000002">
    <property type="protein sequence ID" value="MPR33302.1"/>
    <property type="molecule type" value="Genomic_DNA"/>
</dbReference>